<proteinExistence type="inferred from homology"/>
<evidence type="ECO:0000313" key="2">
    <source>
        <dbReference type="EMBL" id="CZR67112.1"/>
    </source>
</evidence>
<accession>A0A1L7XPY4</accession>
<dbReference type="PANTHER" id="PTHR42877">
    <property type="entry name" value="L-ORNITHINE N(5)-MONOOXYGENASE-RELATED"/>
    <property type="match status" value="1"/>
</dbReference>
<dbReference type="InterPro" id="IPR051209">
    <property type="entry name" value="FAD-bind_Monooxygenase_sf"/>
</dbReference>
<comment type="similarity">
    <text evidence="1">Belongs to the FAD-binding monooxygenase family.</text>
</comment>
<evidence type="ECO:0000313" key="3">
    <source>
        <dbReference type="Proteomes" id="UP000184330"/>
    </source>
</evidence>
<dbReference type="Gene3D" id="3.50.50.60">
    <property type="entry name" value="FAD/NAD(P)-binding domain"/>
    <property type="match status" value="2"/>
</dbReference>
<dbReference type="InterPro" id="IPR036188">
    <property type="entry name" value="FAD/NAD-bd_sf"/>
</dbReference>
<organism evidence="2 3">
    <name type="scientific">Phialocephala subalpina</name>
    <dbReference type="NCBI Taxonomy" id="576137"/>
    <lineage>
        <taxon>Eukaryota</taxon>
        <taxon>Fungi</taxon>
        <taxon>Dikarya</taxon>
        <taxon>Ascomycota</taxon>
        <taxon>Pezizomycotina</taxon>
        <taxon>Leotiomycetes</taxon>
        <taxon>Helotiales</taxon>
        <taxon>Mollisiaceae</taxon>
        <taxon>Phialocephala</taxon>
        <taxon>Phialocephala fortinii species complex</taxon>
    </lineage>
</organism>
<dbReference type="OrthoDB" id="74360at2759"/>
<dbReference type="SUPFAM" id="SSF51905">
    <property type="entry name" value="FAD/NAD(P)-binding domain"/>
    <property type="match status" value="2"/>
</dbReference>
<dbReference type="Proteomes" id="UP000184330">
    <property type="component" value="Unassembled WGS sequence"/>
</dbReference>
<protein>
    <submittedName>
        <fullName evidence="2">Related to monooxigenase</fullName>
    </submittedName>
</protein>
<gene>
    <name evidence="2" type="ORF">PAC_17011</name>
</gene>
<reference evidence="2 3" key="1">
    <citation type="submission" date="2016-03" db="EMBL/GenBank/DDBJ databases">
        <authorList>
            <person name="Ploux O."/>
        </authorList>
    </citation>
    <scope>NUCLEOTIDE SEQUENCE [LARGE SCALE GENOMIC DNA]</scope>
    <source>
        <strain evidence="2 3">UAMH 11012</strain>
    </source>
</reference>
<evidence type="ECO:0000256" key="1">
    <source>
        <dbReference type="ARBA" id="ARBA00010139"/>
    </source>
</evidence>
<sequence length="547" mass="61904">MSAFDIRTSIHPNIPDVTLNDASNRRIKVLCVGAGVNGINNTYKIQKQCENIDLVVYEKNSDIGGTWLDNRYPGCACDVPSHTYAFHFAPNPFWPKFLSGALDIWTYLNKVCQVFKLRKYMKFDCEVTQACWDDTSSRWVVDVKRVLPGGAQQEFQDTCDFFIYAPGLLNKPQWPRIEGIDTFKGRLIHTARWPSSYQKKQWKNDKVAITGSGASSIQVVPNIQPYVSQLHAVWFSAGLVPGFPQEHNYSPDDIKSFRKDPQRLVDHQKLMEQGMNDGWSLFFRGHETQNAAKRMLADRMKEMIKDPKLLEVLCWMSSDNTSDPYVRAIQEPNVNVHFAPVVKLTPTGLMGGDGSHEEVDTVICATGFDASFTPRFPVIGRGGLSLAEKLGNNSVVYFGFIILEMPNVVMYGGPGPPVQNGSLMGVFDAMSNYATQMIQKLQLENELIKQTVFADNYRSCGLHYMEMLSEIRWEDYGIEYRDKKNMFAFIGTGYVRQHRKANADLAWYLTPEGIDTLWAKEIGLNDEECKGNSETANGEIKGEPRRC</sequence>
<keyword evidence="3" id="KW-1185">Reference proteome</keyword>
<dbReference type="PANTHER" id="PTHR42877:SF1">
    <property type="entry name" value="FAD-BINDING MONOOXYGENASE STCW"/>
    <property type="match status" value="1"/>
</dbReference>
<dbReference type="Pfam" id="PF13450">
    <property type="entry name" value="NAD_binding_8"/>
    <property type="match status" value="1"/>
</dbReference>
<name>A0A1L7XPY4_9HELO</name>
<dbReference type="EMBL" id="FJOG01000042">
    <property type="protein sequence ID" value="CZR67112.1"/>
    <property type="molecule type" value="Genomic_DNA"/>
</dbReference>
<dbReference type="AlphaFoldDB" id="A0A1L7XPY4"/>